<name>A0A9W6PZI3_9ACTN</name>
<reference evidence="1" key="1">
    <citation type="submission" date="2023-02" db="EMBL/GenBank/DDBJ databases">
        <title>Actinomadura rubrobrunea NBRC 14622.</title>
        <authorList>
            <person name="Ichikawa N."/>
            <person name="Sato H."/>
            <person name="Tonouchi N."/>
        </authorList>
    </citation>
    <scope>NUCLEOTIDE SEQUENCE</scope>
    <source>
        <strain evidence="1">NBRC 14622</strain>
    </source>
</reference>
<comment type="caution">
    <text evidence="1">The sequence shown here is derived from an EMBL/GenBank/DDBJ whole genome shotgun (WGS) entry which is preliminary data.</text>
</comment>
<accession>A0A9W6PZI3</accession>
<evidence type="ECO:0000313" key="2">
    <source>
        <dbReference type="Proteomes" id="UP001165124"/>
    </source>
</evidence>
<organism evidence="1 2">
    <name type="scientific">Actinomadura rubrobrunea</name>
    <dbReference type="NCBI Taxonomy" id="115335"/>
    <lineage>
        <taxon>Bacteria</taxon>
        <taxon>Bacillati</taxon>
        <taxon>Actinomycetota</taxon>
        <taxon>Actinomycetes</taxon>
        <taxon>Streptosporangiales</taxon>
        <taxon>Thermomonosporaceae</taxon>
        <taxon>Actinomadura</taxon>
    </lineage>
</organism>
<evidence type="ECO:0000313" key="1">
    <source>
        <dbReference type="EMBL" id="GLW65796.1"/>
    </source>
</evidence>
<sequence length="68" mass="7286">MHLAAGIVLWLTRAFWPQIAGKVEPTSARCWTIGVYASESERRGLAGCQMAITAAFQPAAASATFQDC</sequence>
<dbReference type="AlphaFoldDB" id="A0A9W6PZI3"/>
<proteinExistence type="predicted"/>
<keyword evidence="2" id="KW-1185">Reference proteome</keyword>
<dbReference type="RefSeq" id="WP_067917605.1">
    <property type="nucleotide sequence ID" value="NZ_BSRZ01000011.1"/>
</dbReference>
<dbReference type="EMBL" id="BSRZ01000011">
    <property type="protein sequence ID" value="GLW65796.1"/>
    <property type="molecule type" value="Genomic_DNA"/>
</dbReference>
<protein>
    <submittedName>
        <fullName evidence="1">Uncharacterized protein</fullName>
    </submittedName>
</protein>
<dbReference type="Proteomes" id="UP001165124">
    <property type="component" value="Unassembled WGS sequence"/>
</dbReference>
<gene>
    <name evidence="1" type="ORF">Arub01_40400</name>
</gene>